<name>A0A934S1V1_9BACT</name>
<organism evidence="2 3">
    <name type="scientific">Pelagicoccus mobilis</name>
    <dbReference type="NCBI Taxonomy" id="415221"/>
    <lineage>
        <taxon>Bacteria</taxon>
        <taxon>Pseudomonadati</taxon>
        <taxon>Verrucomicrobiota</taxon>
        <taxon>Opitutia</taxon>
        <taxon>Puniceicoccales</taxon>
        <taxon>Pelagicoccaceae</taxon>
        <taxon>Pelagicoccus</taxon>
    </lineage>
</organism>
<dbReference type="RefSeq" id="WP_200356109.1">
    <property type="nucleotide sequence ID" value="NZ_JAENIL010000023.1"/>
</dbReference>
<dbReference type="AlphaFoldDB" id="A0A934S1V1"/>
<protein>
    <submittedName>
        <fullName evidence="2">Uncharacterized protein</fullName>
    </submittedName>
</protein>
<evidence type="ECO:0000256" key="1">
    <source>
        <dbReference type="SAM" id="MobiDB-lite"/>
    </source>
</evidence>
<proteinExistence type="predicted"/>
<reference evidence="2" key="1">
    <citation type="submission" date="2021-01" db="EMBL/GenBank/DDBJ databases">
        <title>Modified the classification status of verrucomicrobia.</title>
        <authorList>
            <person name="Feng X."/>
        </authorList>
    </citation>
    <scope>NUCLEOTIDE SEQUENCE</scope>
    <source>
        <strain evidence="2">KCTC 13126</strain>
    </source>
</reference>
<evidence type="ECO:0000313" key="2">
    <source>
        <dbReference type="EMBL" id="MBK1877899.1"/>
    </source>
</evidence>
<feature type="compositionally biased region" description="Basic and acidic residues" evidence="1">
    <location>
        <begin position="39"/>
        <end position="64"/>
    </location>
</feature>
<feature type="region of interest" description="Disordered" evidence="1">
    <location>
        <begin position="132"/>
        <end position="157"/>
    </location>
</feature>
<comment type="caution">
    <text evidence="2">The sequence shown here is derived from an EMBL/GenBank/DDBJ whole genome shotgun (WGS) entry which is preliminary data.</text>
</comment>
<keyword evidence="3" id="KW-1185">Reference proteome</keyword>
<sequence length="194" mass="22050">MDWLFDNLGKLAPIVIFLLYMISSMKRGGQEEEEPDPQAAERARKIQEEIRRKILERQRGDGEPTGRPPEQPQPIEETIFFEEEPEPFRAPEPPVRTLQREEPEPAPTVVVDPYVQKRREVEAQMEEAKRMQEAALQKAKSISKGKGGGTQTMVPVPIASGEIRDRLKLGLEDRDSLKTAIVLKEVLDTPVAMR</sequence>
<dbReference type="Proteomes" id="UP000617628">
    <property type="component" value="Unassembled WGS sequence"/>
</dbReference>
<feature type="region of interest" description="Disordered" evidence="1">
    <location>
        <begin position="27"/>
        <end position="109"/>
    </location>
</feature>
<gene>
    <name evidence="2" type="ORF">JIN87_13565</name>
</gene>
<evidence type="ECO:0000313" key="3">
    <source>
        <dbReference type="Proteomes" id="UP000617628"/>
    </source>
</evidence>
<accession>A0A934S1V1</accession>
<dbReference type="EMBL" id="JAENIL010000023">
    <property type="protein sequence ID" value="MBK1877899.1"/>
    <property type="molecule type" value="Genomic_DNA"/>
</dbReference>